<proteinExistence type="predicted"/>
<keyword evidence="3" id="KW-1185">Reference proteome</keyword>
<evidence type="ECO:0000313" key="3">
    <source>
        <dbReference type="Proteomes" id="UP000001034"/>
    </source>
</evidence>
<dbReference type="KEGG" id="vg:6369897"/>
<dbReference type="Proteomes" id="UP000001034">
    <property type="component" value="Segment"/>
</dbReference>
<feature type="region of interest" description="Disordered" evidence="1">
    <location>
        <begin position="105"/>
        <end position="134"/>
    </location>
</feature>
<evidence type="ECO:0000313" key="2">
    <source>
        <dbReference type="EMBL" id="BAG41770.1"/>
    </source>
</evidence>
<dbReference type="RefSeq" id="YP_001950200.1">
    <property type="nucleotide sequence ID" value="NC_010811.2"/>
</dbReference>
<organism evidence="2 3">
    <name type="scientific">Ralstonia phage phiRSL1</name>
    <dbReference type="NCBI Taxonomy" id="1980924"/>
    <lineage>
        <taxon>Viruses</taxon>
        <taxon>Duplodnaviria</taxon>
        <taxon>Heunggongvirae</taxon>
        <taxon>Uroviricota</taxon>
        <taxon>Caudoviricetes</taxon>
        <taxon>Mieseafarmvirus</taxon>
        <taxon>Mieseafarmvirus RSL1</taxon>
    </lineage>
</organism>
<reference evidence="2 3" key="1">
    <citation type="journal article" date="2010" name="Virology">
        <title>A jumbo phage infecting the phytopathogen Ralstonia solanacearum defines a new lineage of the Myoviridae family.</title>
        <authorList>
            <person name="Yamada T."/>
            <person name="Satoh S."/>
            <person name="Ishikawa H."/>
            <person name="Fujiwara A."/>
            <person name="Kawasaki T."/>
            <person name="Fujie M."/>
            <person name="Ogata H."/>
        </authorList>
    </citation>
    <scope>NUCLEOTIDE SEQUENCE [LARGE SCALE GENOMIC DNA]</scope>
</reference>
<accession>B2ZYJ4</accession>
<name>B2ZYJ4_9CAUD</name>
<sequence length="134" mass="14877">MTTPLRYIRHRMQKGKMLHPGDSFFQPSYERVRSPKGEPVSGVTLIMDYACLDQDPHTRALSAAETRKQLERVTALVGRICDHLQLDLTQIIRATELEHEYHISLDVSSDPSTPDGGPRDAGGVLPTARPDGEG</sequence>
<dbReference type="EMBL" id="AB366653">
    <property type="protein sequence ID" value="BAG41770.1"/>
    <property type="molecule type" value="Genomic_DNA"/>
</dbReference>
<evidence type="ECO:0000256" key="1">
    <source>
        <dbReference type="SAM" id="MobiDB-lite"/>
    </source>
</evidence>
<protein>
    <submittedName>
        <fullName evidence="2">Uncharacterized protein</fullName>
    </submittedName>
</protein>
<dbReference type="GeneID" id="6369897"/>